<evidence type="ECO:0000259" key="1">
    <source>
        <dbReference type="Pfam" id="PF00078"/>
    </source>
</evidence>
<sequence>MDFRDINKAFPKDDFLLPNIDMIVDSTEGYKMLSLMDGFSGYNQIKIAKEDQHKITFTTPWGTFCYQVMPFGLKNVGATYQWAMTVIFHDMIHDIMEDYVDDILGKSKTREDHPVILRRIFECL</sequence>
<accession>A0AA38GQ31</accession>
<comment type="caution">
    <text evidence="2">The sequence shown here is derived from an EMBL/GenBank/DDBJ whole genome shotgun (WGS) entry which is preliminary data.</text>
</comment>
<dbReference type="Gene3D" id="3.10.10.10">
    <property type="entry name" value="HIV Type 1 Reverse Transcriptase, subunit A, domain 1"/>
    <property type="match status" value="1"/>
</dbReference>
<dbReference type="CDD" id="cd01647">
    <property type="entry name" value="RT_LTR"/>
    <property type="match status" value="1"/>
</dbReference>
<organism evidence="2 3">
    <name type="scientific">Taxus chinensis</name>
    <name type="common">Chinese yew</name>
    <name type="synonym">Taxus wallichiana var. chinensis</name>
    <dbReference type="NCBI Taxonomy" id="29808"/>
    <lineage>
        <taxon>Eukaryota</taxon>
        <taxon>Viridiplantae</taxon>
        <taxon>Streptophyta</taxon>
        <taxon>Embryophyta</taxon>
        <taxon>Tracheophyta</taxon>
        <taxon>Spermatophyta</taxon>
        <taxon>Pinopsida</taxon>
        <taxon>Pinidae</taxon>
        <taxon>Conifers II</taxon>
        <taxon>Cupressales</taxon>
        <taxon>Taxaceae</taxon>
        <taxon>Taxus</taxon>
    </lineage>
</organism>
<feature type="non-terminal residue" evidence="2">
    <location>
        <position position="124"/>
    </location>
</feature>
<dbReference type="EMBL" id="JAHRHJ020000002">
    <property type="protein sequence ID" value="KAH9326282.1"/>
    <property type="molecule type" value="Genomic_DNA"/>
</dbReference>
<dbReference type="Proteomes" id="UP000824469">
    <property type="component" value="Unassembled WGS sequence"/>
</dbReference>
<dbReference type="PANTHER" id="PTHR24559:SF431">
    <property type="entry name" value="RNA-DIRECTED DNA POLYMERASE HOMOLOG"/>
    <property type="match status" value="1"/>
</dbReference>
<dbReference type="OMA" id="FNAWTEK"/>
<dbReference type="Pfam" id="PF00078">
    <property type="entry name" value="RVT_1"/>
    <property type="match status" value="1"/>
</dbReference>
<dbReference type="InterPro" id="IPR043502">
    <property type="entry name" value="DNA/RNA_pol_sf"/>
</dbReference>
<dbReference type="InterPro" id="IPR000477">
    <property type="entry name" value="RT_dom"/>
</dbReference>
<proteinExistence type="predicted"/>
<dbReference type="AlphaFoldDB" id="A0AA38GQ31"/>
<feature type="domain" description="Reverse transcriptase" evidence="1">
    <location>
        <begin position="1"/>
        <end position="124"/>
    </location>
</feature>
<dbReference type="PANTHER" id="PTHR24559">
    <property type="entry name" value="TRANSPOSON TY3-I GAG-POL POLYPROTEIN"/>
    <property type="match status" value="1"/>
</dbReference>
<dbReference type="InterPro" id="IPR053134">
    <property type="entry name" value="RNA-dir_DNA_polymerase"/>
</dbReference>
<gene>
    <name evidence="2" type="ORF">KI387_006460</name>
</gene>
<evidence type="ECO:0000313" key="2">
    <source>
        <dbReference type="EMBL" id="KAH9326282.1"/>
    </source>
</evidence>
<evidence type="ECO:0000313" key="3">
    <source>
        <dbReference type="Proteomes" id="UP000824469"/>
    </source>
</evidence>
<dbReference type="Gene3D" id="3.30.70.270">
    <property type="match status" value="1"/>
</dbReference>
<dbReference type="InterPro" id="IPR043128">
    <property type="entry name" value="Rev_trsase/Diguanyl_cyclase"/>
</dbReference>
<dbReference type="SUPFAM" id="SSF56672">
    <property type="entry name" value="DNA/RNA polymerases"/>
    <property type="match status" value="1"/>
</dbReference>
<name>A0AA38GQ31_TAXCH</name>
<keyword evidence="3" id="KW-1185">Reference proteome</keyword>
<reference evidence="2 3" key="1">
    <citation type="journal article" date="2021" name="Nat. Plants">
        <title>The Taxus genome provides insights into paclitaxel biosynthesis.</title>
        <authorList>
            <person name="Xiong X."/>
            <person name="Gou J."/>
            <person name="Liao Q."/>
            <person name="Li Y."/>
            <person name="Zhou Q."/>
            <person name="Bi G."/>
            <person name="Li C."/>
            <person name="Du R."/>
            <person name="Wang X."/>
            <person name="Sun T."/>
            <person name="Guo L."/>
            <person name="Liang H."/>
            <person name="Lu P."/>
            <person name="Wu Y."/>
            <person name="Zhang Z."/>
            <person name="Ro D.K."/>
            <person name="Shang Y."/>
            <person name="Huang S."/>
            <person name="Yan J."/>
        </authorList>
    </citation>
    <scope>NUCLEOTIDE SEQUENCE [LARGE SCALE GENOMIC DNA]</scope>
    <source>
        <strain evidence="2">Ta-2019</strain>
    </source>
</reference>
<protein>
    <recommendedName>
        <fullName evidence="1">Reverse transcriptase domain-containing protein</fullName>
    </recommendedName>
</protein>